<feature type="transmembrane region" description="Helical" evidence="5">
    <location>
        <begin position="249"/>
        <end position="273"/>
    </location>
</feature>
<evidence type="ECO:0000313" key="7">
    <source>
        <dbReference type="EMBL" id="RRA92296.1"/>
    </source>
</evidence>
<feature type="transmembrane region" description="Helical" evidence="5">
    <location>
        <begin position="26"/>
        <end position="47"/>
    </location>
</feature>
<feature type="transmembrane region" description="Helical" evidence="5">
    <location>
        <begin position="79"/>
        <end position="103"/>
    </location>
</feature>
<accession>A0A3P1ATG6</accession>
<dbReference type="EMBL" id="RQTJ01000029">
    <property type="protein sequence ID" value="RRA92296.1"/>
    <property type="molecule type" value="Genomic_DNA"/>
</dbReference>
<evidence type="ECO:0000256" key="5">
    <source>
        <dbReference type="SAM" id="Phobius"/>
    </source>
</evidence>
<dbReference type="Proteomes" id="UP000268372">
    <property type="component" value="Unassembled WGS sequence"/>
</dbReference>
<feature type="domain" description="EamA" evidence="6">
    <location>
        <begin position="27"/>
        <end position="151"/>
    </location>
</feature>
<keyword evidence="8" id="KW-1185">Reference proteome</keyword>
<evidence type="ECO:0000256" key="2">
    <source>
        <dbReference type="ARBA" id="ARBA00022692"/>
    </source>
</evidence>
<evidence type="ECO:0000256" key="1">
    <source>
        <dbReference type="ARBA" id="ARBA00004141"/>
    </source>
</evidence>
<organism evidence="7 8">
    <name type="scientific">Paenimyroides viscosum</name>
    <dbReference type="NCBI Taxonomy" id="2488729"/>
    <lineage>
        <taxon>Bacteria</taxon>
        <taxon>Pseudomonadati</taxon>
        <taxon>Bacteroidota</taxon>
        <taxon>Flavobacteriia</taxon>
        <taxon>Flavobacteriales</taxon>
        <taxon>Flavobacteriaceae</taxon>
        <taxon>Paenimyroides</taxon>
    </lineage>
</organism>
<reference evidence="7 8" key="1">
    <citation type="submission" date="2018-11" db="EMBL/GenBank/DDBJ databases">
        <title>Flavobacterium sp. nov., YIM 102796 draft genome.</title>
        <authorList>
            <person name="Li G."/>
            <person name="Jiang Y."/>
        </authorList>
    </citation>
    <scope>NUCLEOTIDE SEQUENCE [LARGE SCALE GENOMIC DNA]</scope>
    <source>
        <strain evidence="7 8">YIM 102796</strain>
    </source>
</reference>
<feature type="transmembrane region" description="Helical" evidence="5">
    <location>
        <begin position="136"/>
        <end position="156"/>
    </location>
</feature>
<keyword evidence="3 5" id="KW-1133">Transmembrane helix</keyword>
<evidence type="ECO:0000256" key="4">
    <source>
        <dbReference type="ARBA" id="ARBA00023136"/>
    </source>
</evidence>
<name>A0A3P1ATG6_9FLAO</name>
<evidence type="ECO:0000256" key="3">
    <source>
        <dbReference type="ARBA" id="ARBA00022989"/>
    </source>
</evidence>
<proteinExistence type="predicted"/>
<feature type="transmembrane region" description="Helical" evidence="5">
    <location>
        <begin position="192"/>
        <end position="211"/>
    </location>
</feature>
<dbReference type="PANTHER" id="PTHR32322">
    <property type="entry name" value="INNER MEMBRANE TRANSPORTER"/>
    <property type="match status" value="1"/>
</dbReference>
<evidence type="ECO:0000313" key="8">
    <source>
        <dbReference type="Proteomes" id="UP000268372"/>
    </source>
</evidence>
<dbReference type="SUPFAM" id="SSF103481">
    <property type="entry name" value="Multidrug resistance efflux transporter EmrE"/>
    <property type="match status" value="2"/>
</dbReference>
<feature type="domain" description="EamA" evidence="6">
    <location>
        <begin position="162"/>
        <end position="301"/>
    </location>
</feature>
<dbReference type="Pfam" id="PF00892">
    <property type="entry name" value="EamA"/>
    <property type="match status" value="2"/>
</dbReference>
<gene>
    <name evidence="7" type="ORF">EG242_11505</name>
</gene>
<dbReference type="GO" id="GO:0016020">
    <property type="term" value="C:membrane"/>
    <property type="evidence" value="ECO:0007669"/>
    <property type="project" value="UniProtKB-SubCell"/>
</dbReference>
<evidence type="ECO:0000259" key="6">
    <source>
        <dbReference type="Pfam" id="PF00892"/>
    </source>
</evidence>
<keyword evidence="4 5" id="KW-0472">Membrane</keyword>
<feature type="transmembrane region" description="Helical" evidence="5">
    <location>
        <begin position="109"/>
        <end position="129"/>
    </location>
</feature>
<keyword evidence="2 5" id="KW-0812">Transmembrane</keyword>
<dbReference type="InterPro" id="IPR050638">
    <property type="entry name" value="AA-Vitamin_Transporters"/>
</dbReference>
<feature type="transmembrane region" description="Helical" evidence="5">
    <location>
        <begin position="162"/>
        <end position="180"/>
    </location>
</feature>
<protein>
    <submittedName>
        <fullName evidence="7">O-acetylserine/cysteine exporter</fullName>
    </submittedName>
</protein>
<dbReference type="AlphaFoldDB" id="A0A3P1ATG6"/>
<dbReference type="InterPro" id="IPR000620">
    <property type="entry name" value="EamA_dom"/>
</dbReference>
<feature type="transmembrane region" description="Helical" evidence="5">
    <location>
        <begin position="285"/>
        <end position="302"/>
    </location>
</feature>
<dbReference type="PANTHER" id="PTHR32322:SF9">
    <property type="entry name" value="AMINO-ACID METABOLITE EFFLUX PUMP-RELATED"/>
    <property type="match status" value="1"/>
</dbReference>
<comment type="subcellular location">
    <subcellularLocation>
        <location evidence="1">Membrane</location>
        <topology evidence="1">Multi-pass membrane protein</topology>
    </subcellularLocation>
</comment>
<sequence>MTFAIKFTDFNILHCMNTNLNLSTKHLLFVLITVIIWGTNFIAIYLGLKELPPFLFCTIRFALSALPFVFFIPRPKAPLLFIIGFGIFNFALQFGLLFSGIQMGLSPGLASLVMQIQVFFSMGLAILLFKETPNWFKISGSLISFVGIGIVAAHVGGDVTTIGLLLTLMASLAWASGNMFTKKINAVSPLSLVVWGNLVAFPFMAATSYYIDGTDLIIHSISTISWTAVLAIIYVVYISTHIGYGLWGLLIKTYPTVAVVPFTLLIPIVGFLSSAIYLKEELTDWKLYASFFIMIGLVFNLFESKILKFIALIKRNN</sequence>
<dbReference type="InterPro" id="IPR037185">
    <property type="entry name" value="EmrE-like"/>
</dbReference>
<feature type="transmembrane region" description="Helical" evidence="5">
    <location>
        <begin position="53"/>
        <end position="72"/>
    </location>
</feature>
<comment type="caution">
    <text evidence="7">The sequence shown here is derived from an EMBL/GenBank/DDBJ whole genome shotgun (WGS) entry which is preliminary data.</text>
</comment>